<evidence type="ECO:0000259" key="3">
    <source>
        <dbReference type="Pfam" id="PF18962"/>
    </source>
</evidence>
<dbReference type="RefSeq" id="WP_012024217.1">
    <property type="nucleotide sequence ID" value="NC_009441.1"/>
</dbReference>
<reference evidence="4 5" key="1">
    <citation type="journal article" date="2009" name="Appl. Environ. Microbiol.">
        <title>Novel features of the polysaccharide-digesting gliding bacterium Flavobacterium johnsoniae as revealed by genome sequence analysis.</title>
        <authorList>
            <person name="McBride M.J."/>
            <person name="Xie G."/>
            <person name="Martens E.C."/>
            <person name="Lapidus A."/>
            <person name="Henrissat B."/>
            <person name="Rhodes R.G."/>
            <person name="Goltsman E."/>
            <person name="Wang W."/>
            <person name="Xu J."/>
            <person name="Hunnicutt D.W."/>
            <person name="Staroscik A.M."/>
            <person name="Hoover T.R."/>
            <person name="Cheng Y.Q."/>
            <person name="Stein J.L."/>
        </authorList>
    </citation>
    <scope>NUCLEOTIDE SEQUENCE [LARGE SCALE GENOMIC DNA]</scope>
    <source>
        <strain evidence="5">ATCC 17061 / DSM 2064 / JCM 8514 / BCRC 14874 / CCUG 350202 / NBRC 14942 / NCIMB 11054 / UW101</strain>
    </source>
</reference>
<evidence type="ECO:0000256" key="1">
    <source>
        <dbReference type="ARBA" id="ARBA00022729"/>
    </source>
</evidence>
<evidence type="ECO:0000313" key="4">
    <source>
        <dbReference type="EMBL" id="ABQ05178.1"/>
    </source>
</evidence>
<dbReference type="AlphaFoldDB" id="A5FHZ4"/>
<dbReference type="EMBL" id="CP000685">
    <property type="protein sequence ID" value="ABQ05178.1"/>
    <property type="molecule type" value="Genomic_DNA"/>
</dbReference>
<gene>
    <name evidence="4" type="ordered locus">Fjoh_2150</name>
</gene>
<accession>A5FHZ4</accession>
<dbReference type="Proteomes" id="UP000006694">
    <property type="component" value="Chromosome"/>
</dbReference>
<dbReference type="InterPro" id="IPR026444">
    <property type="entry name" value="Secre_tail"/>
</dbReference>
<sequence>MKKITFSFLLIFFIFKINAQVSAYTFSQSPGTYKKITTGTVLGIIRNEDQRFVNPANLAGNSLDEGPGFPIGFDFTFNGIVFDRVGISTNGWISLGQSSLTPSVDMTSSLGTGFDSALSSTYVSTPPYLRNRIAAFHHDLSGVADQLNPDRSSNLRIATIGTAPNRSFVVQWSNYKFYGYTTGCDFSFQIILHETTNVVDVVYGFMLFTYSSSSVKVGLGGNDSTDFNTRRTFLVNDWNKTVAGKSNNDTCGTSENVTPPTPGTTFSWTPSTTLSKPAFNLAELAVYPNPVKNTLNLSYQDKIDNIKIFNVLGQEILNKNISASNDTVDMSQMLPGTYIAKISANNIVQTFKIVKI</sequence>
<evidence type="ECO:0000313" key="5">
    <source>
        <dbReference type="Proteomes" id="UP000006694"/>
    </source>
</evidence>
<dbReference type="OrthoDB" id="951108at2"/>
<name>A5FHZ4_FLAJ1</name>
<dbReference type="HOGENOM" id="CLU_777905_0_0_10"/>
<dbReference type="eggNOG" id="COG3391">
    <property type="taxonomic scope" value="Bacteria"/>
</dbReference>
<organism evidence="4 5">
    <name type="scientific">Flavobacterium johnsoniae (strain ATCC 17061 / DSM 2064 / JCM 8514 / BCRC 14874 / CCUG 350202 / NBRC 14942 / NCIMB 11054 / UW101)</name>
    <name type="common">Cytophaga johnsonae</name>
    <dbReference type="NCBI Taxonomy" id="376686"/>
    <lineage>
        <taxon>Bacteria</taxon>
        <taxon>Pseudomonadati</taxon>
        <taxon>Bacteroidota</taxon>
        <taxon>Flavobacteriia</taxon>
        <taxon>Flavobacteriales</taxon>
        <taxon>Flavobacteriaceae</taxon>
        <taxon>Flavobacterium</taxon>
    </lineage>
</organism>
<feature type="chain" id="PRO_5030164493" description="Secretion system C-terminal sorting domain-containing protein" evidence="2">
    <location>
        <begin position="20"/>
        <end position="356"/>
    </location>
</feature>
<evidence type="ECO:0000256" key="2">
    <source>
        <dbReference type="SAM" id="SignalP"/>
    </source>
</evidence>
<dbReference type="STRING" id="376686.Fjoh_2150"/>
<dbReference type="GeneID" id="31765058"/>
<proteinExistence type="predicted"/>
<keyword evidence="1 2" id="KW-0732">Signal</keyword>
<dbReference type="Pfam" id="PF18962">
    <property type="entry name" value="Por_Secre_tail"/>
    <property type="match status" value="1"/>
</dbReference>
<protein>
    <recommendedName>
        <fullName evidence="3">Secretion system C-terminal sorting domain-containing protein</fullName>
    </recommendedName>
</protein>
<dbReference type="KEGG" id="fjo:Fjoh_2150"/>
<dbReference type="NCBIfam" id="TIGR04183">
    <property type="entry name" value="Por_Secre_tail"/>
    <property type="match status" value="1"/>
</dbReference>
<dbReference type="eggNOG" id="COG1404">
    <property type="taxonomic scope" value="Bacteria"/>
</dbReference>
<feature type="domain" description="Secretion system C-terminal sorting" evidence="3">
    <location>
        <begin position="286"/>
        <end position="353"/>
    </location>
</feature>
<feature type="signal peptide" evidence="2">
    <location>
        <begin position="1"/>
        <end position="19"/>
    </location>
</feature>
<keyword evidence="5" id="KW-1185">Reference proteome</keyword>